<dbReference type="KEGG" id="cpho:CPHO_04520"/>
<proteinExistence type="predicted"/>
<dbReference type="InterPro" id="IPR011060">
    <property type="entry name" value="RibuloseP-bd_barrel"/>
</dbReference>
<evidence type="ECO:0000256" key="5">
    <source>
        <dbReference type="ARBA" id="ARBA00022793"/>
    </source>
</evidence>
<sequence length="282" mass="30250">MNAHIAAPRSLAVDRIVAGVLEDVAAREAKVSFQDIKARSRSLSEPPRDAKKALLGPGCTVITELKRAVPYRGEITNLDSPDKMGQLAYELESVGVRLMAVQTDKRRFHGSVEDMCAVHSATTVPLICRDIIVDPYQIHEARCWGADMVPLQVELMDQARLVSLLDRIESLGMTALLEVRSSAEADRALEAGASVIGISAWSLESDAMYREAFANIVPGMPESVIKIAIGGIETGRNLLDYASHGADAVLVGESIVAANDPAGIARSLVAWGQHPSCPSRKG</sequence>
<evidence type="ECO:0000256" key="2">
    <source>
        <dbReference type="ARBA" id="ARBA00004696"/>
    </source>
</evidence>
<feature type="domain" description="Indole-3-glycerol phosphate synthase" evidence="9">
    <location>
        <begin position="14"/>
        <end position="266"/>
    </location>
</feature>
<dbReference type="CDD" id="cd00331">
    <property type="entry name" value="IGPS"/>
    <property type="match status" value="1"/>
</dbReference>
<name>A0A1L7D294_9CORY</name>
<comment type="catalytic activity">
    <reaction evidence="1">
        <text>1-(2-carboxyphenylamino)-1-deoxy-D-ribulose 5-phosphate + H(+) = (1S,2R)-1-C-(indol-3-yl)glycerol 3-phosphate + CO2 + H2O</text>
        <dbReference type="Rhea" id="RHEA:23476"/>
        <dbReference type="ChEBI" id="CHEBI:15377"/>
        <dbReference type="ChEBI" id="CHEBI:15378"/>
        <dbReference type="ChEBI" id="CHEBI:16526"/>
        <dbReference type="ChEBI" id="CHEBI:58613"/>
        <dbReference type="ChEBI" id="CHEBI:58866"/>
        <dbReference type="EC" id="4.1.1.48"/>
    </reaction>
</comment>
<keyword evidence="5" id="KW-0210">Decarboxylase</keyword>
<dbReference type="SUPFAM" id="SSF51366">
    <property type="entry name" value="Ribulose-phoshate binding barrel"/>
    <property type="match status" value="1"/>
</dbReference>
<evidence type="ECO:0000259" key="9">
    <source>
        <dbReference type="Pfam" id="PF00218"/>
    </source>
</evidence>
<gene>
    <name evidence="10" type="ORF">CPHO_04520</name>
</gene>
<evidence type="ECO:0000256" key="1">
    <source>
        <dbReference type="ARBA" id="ARBA00001633"/>
    </source>
</evidence>
<dbReference type="InterPro" id="IPR013798">
    <property type="entry name" value="Indole-3-glycerol_P_synth_dom"/>
</dbReference>
<evidence type="ECO:0000256" key="7">
    <source>
        <dbReference type="ARBA" id="ARBA00023141"/>
    </source>
</evidence>
<dbReference type="GO" id="GO:0000162">
    <property type="term" value="P:L-tryptophan biosynthetic process"/>
    <property type="evidence" value="ECO:0007669"/>
    <property type="project" value="UniProtKB-UniPathway"/>
</dbReference>
<dbReference type="PANTHER" id="PTHR22854">
    <property type="entry name" value="TRYPTOPHAN BIOSYNTHESIS PROTEIN"/>
    <property type="match status" value="1"/>
</dbReference>
<keyword evidence="6" id="KW-0822">Tryptophan biosynthesis</keyword>
<comment type="pathway">
    <text evidence="2">Amino-acid biosynthesis; L-tryptophan biosynthesis; L-tryptophan from chorismate: step 4/5.</text>
</comment>
<dbReference type="AlphaFoldDB" id="A0A1L7D294"/>
<evidence type="ECO:0000256" key="6">
    <source>
        <dbReference type="ARBA" id="ARBA00022822"/>
    </source>
</evidence>
<keyword evidence="11" id="KW-1185">Reference proteome</keyword>
<dbReference type="STRING" id="161895.CPHO_04520"/>
<dbReference type="EC" id="4.1.1.48" evidence="3"/>
<protein>
    <recommendedName>
        <fullName evidence="3">indole-3-glycerol-phosphate synthase</fullName>
        <ecNumber evidence="3">4.1.1.48</ecNumber>
    </recommendedName>
</protein>
<dbReference type="EMBL" id="CP009249">
    <property type="protein sequence ID" value="APT92276.1"/>
    <property type="molecule type" value="Genomic_DNA"/>
</dbReference>
<dbReference type="PANTHER" id="PTHR22854:SF2">
    <property type="entry name" value="INDOLE-3-GLYCEROL-PHOSPHATE SYNTHASE"/>
    <property type="match status" value="1"/>
</dbReference>
<keyword evidence="4" id="KW-0028">Amino-acid biosynthesis</keyword>
<organism evidence="10 11">
    <name type="scientific">Corynebacterium phocae</name>
    <dbReference type="NCBI Taxonomy" id="161895"/>
    <lineage>
        <taxon>Bacteria</taxon>
        <taxon>Bacillati</taxon>
        <taxon>Actinomycetota</taxon>
        <taxon>Actinomycetes</taxon>
        <taxon>Mycobacteriales</taxon>
        <taxon>Corynebacteriaceae</taxon>
        <taxon>Corynebacterium</taxon>
    </lineage>
</organism>
<dbReference type="InterPro" id="IPR045186">
    <property type="entry name" value="Indole-3-glycerol_P_synth"/>
</dbReference>
<evidence type="ECO:0000313" key="10">
    <source>
        <dbReference type="EMBL" id="APT92276.1"/>
    </source>
</evidence>
<keyword evidence="7" id="KW-0057">Aromatic amino acid biosynthesis</keyword>
<evidence type="ECO:0000256" key="4">
    <source>
        <dbReference type="ARBA" id="ARBA00022605"/>
    </source>
</evidence>
<evidence type="ECO:0000313" key="11">
    <source>
        <dbReference type="Proteomes" id="UP000185491"/>
    </source>
</evidence>
<dbReference type="GO" id="GO:0004425">
    <property type="term" value="F:indole-3-glycerol-phosphate synthase activity"/>
    <property type="evidence" value="ECO:0007669"/>
    <property type="project" value="UniProtKB-EC"/>
</dbReference>
<evidence type="ECO:0000256" key="8">
    <source>
        <dbReference type="ARBA" id="ARBA00023239"/>
    </source>
</evidence>
<dbReference type="RefSeq" id="WP_075733577.1">
    <property type="nucleotide sequence ID" value="NZ_CP009249.1"/>
</dbReference>
<keyword evidence="8" id="KW-0456">Lyase</keyword>
<dbReference type="UniPathway" id="UPA00035">
    <property type="reaction ID" value="UER00043"/>
</dbReference>
<dbReference type="InterPro" id="IPR013785">
    <property type="entry name" value="Aldolase_TIM"/>
</dbReference>
<dbReference type="GO" id="GO:0004640">
    <property type="term" value="F:phosphoribosylanthranilate isomerase activity"/>
    <property type="evidence" value="ECO:0007669"/>
    <property type="project" value="TreeGrafter"/>
</dbReference>
<dbReference type="Proteomes" id="UP000185491">
    <property type="component" value="Chromosome"/>
</dbReference>
<reference evidence="10 11" key="1">
    <citation type="submission" date="2014-08" db="EMBL/GenBank/DDBJ databases">
        <title>Complete genome sequence of Corynebacterium phocae M408/89/1(T)(=DSM 44612(T)), isolated from the common seal (Phoca vitulina).</title>
        <authorList>
            <person name="Ruckert C."/>
            <person name="Albersmeier A."/>
            <person name="Winkler A."/>
            <person name="Kalinowski J."/>
        </authorList>
    </citation>
    <scope>NUCLEOTIDE SEQUENCE [LARGE SCALE GENOMIC DNA]</scope>
    <source>
        <strain evidence="10 11">M408/89/1</strain>
    </source>
</reference>
<dbReference type="Gene3D" id="3.20.20.70">
    <property type="entry name" value="Aldolase class I"/>
    <property type="match status" value="1"/>
</dbReference>
<accession>A0A1L7D294</accession>
<dbReference type="Pfam" id="PF00218">
    <property type="entry name" value="IGPS"/>
    <property type="match status" value="1"/>
</dbReference>
<evidence type="ECO:0000256" key="3">
    <source>
        <dbReference type="ARBA" id="ARBA00012362"/>
    </source>
</evidence>
<dbReference type="OrthoDB" id="9804217at2"/>